<dbReference type="Proteomes" id="UP000198858">
    <property type="component" value="Chromosome I"/>
</dbReference>
<dbReference type="AlphaFoldDB" id="A0A1H1MH30"/>
<dbReference type="RefSeq" id="WP_089661751.1">
    <property type="nucleotide sequence ID" value="NZ_LT629745.1"/>
</dbReference>
<reference evidence="2 3" key="1">
    <citation type="submission" date="2016-10" db="EMBL/GenBank/DDBJ databases">
        <authorList>
            <person name="Varghese N."/>
            <person name="Submissions S."/>
        </authorList>
    </citation>
    <scope>NUCLEOTIDE SEQUENCE [LARGE SCALE GENOMIC DNA]</scope>
    <source>
        <strain evidence="2 3">Mar_2010_102</strain>
    </source>
</reference>
<keyword evidence="1" id="KW-0472">Membrane</keyword>
<keyword evidence="3" id="KW-1185">Reference proteome</keyword>
<sequence>MQVKLLPTYYKNIALITGILSLLILIFNMFYQELFESNNLVFKWIFKNIFLISLLVFSFTQEKIETNEISLLRFERLKQAVIFGGVILVFDSISELIFYHGHIDMKSGYEIMVMVLLFYLITFHSYKTKLTSK</sequence>
<organism evidence="2 3">
    <name type="scientific">Christiangramia echinicola</name>
    <dbReference type="NCBI Taxonomy" id="279359"/>
    <lineage>
        <taxon>Bacteria</taxon>
        <taxon>Pseudomonadati</taxon>
        <taxon>Bacteroidota</taxon>
        <taxon>Flavobacteriia</taxon>
        <taxon>Flavobacteriales</taxon>
        <taxon>Flavobacteriaceae</taxon>
        <taxon>Christiangramia</taxon>
    </lineage>
</organism>
<accession>A0A1H1MH30</accession>
<evidence type="ECO:0000313" key="2">
    <source>
        <dbReference type="EMBL" id="SDR85912.1"/>
    </source>
</evidence>
<keyword evidence="1" id="KW-0812">Transmembrane</keyword>
<keyword evidence="1" id="KW-1133">Transmembrane helix</keyword>
<name>A0A1H1MH30_9FLAO</name>
<evidence type="ECO:0000313" key="3">
    <source>
        <dbReference type="Proteomes" id="UP000198858"/>
    </source>
</evidence>
<evidence type="ECO:0000256" key="1">
    <source>
        <dbReference type="SAM" id="Phobius"/>
    </source>
</evidence>
<dbReference type="STRING" id="1250231.SAMN04488552_1297"/>
<feature type="transmembrane region" description="Helical" evidence="1">
    <location>
        <begin position="107"/>
        <end position="126"/>
    </location>
</feature>
<feature type="transmembrane region" description="Helical" evidence="1">
    <location>
        <begin position="80"/>
        <end position="101"/>
    </location>
</feature>
<feature type="transmembrane region" description="Helical" evidence="1">
    <location>
        <begin position="42"/>
        <end position="59"/>
    </location>
</feature>
<proteinExistence type="predicted"/>
<dbReference type="EMBL" id="LT629745">
    <property type="protein sequence ID" value="SDR85912.1"/>
    <property type="molecule type" value="Genomic_DNA"/>
</dbReference>
<protein>
    <submittedName>
        <fullName evidence="2">Uncharacterized protein</fullName>
    </submittedName>
</protein>
<gene>
    <name evidence="2" type="ORF">SAMN04488552_1297</name>
</gene>
<feature type="transmembrane region" description="Helical" evidence="1">
    <location>
        <begin position="12"/>
        <end position="30"/>
    </location>
</feature>